<keyword evidence="2" id="KW-0808">Transferase</keyword>
<protein>
    <submittedName>
        <fullName evidence="2">Acetyltransferase (GNAT) family protein</fullName>
    </submittedName>
</protein>
<gene>
    <name evidence="2" type="ORF">SAMN02745116_00330</name>
</gene>
<dbReference type="Gene3D" id="3.40.630.30">
    <property type="match status" value="1"/>
</dbReference>
<dbReference type="STRING" id="263852.SAMN02745116_00330"/>
<dbReference type="RefSeq" id="WP_078806293.1">
    <property type="nucleotide sequence ID" value="NZ_FUXI01000003.1"/>
</dbReference>
<dbReference type="OrthoDB" id="2199858at2"/>
<evidence type="ECO:0000313" key="2">
    <source>
        <dbReference type="EMBL" id="SJZ44618.1"/>
    </source>
</evidence>
<organism evidence="2 3">
    <name type="scientific">Pilibacter termitis</name>
    <dbReference type="NCBI Taxonomy" id="263852"/>
    <lineage>
        <taxon>Bacteria</taxon>
        <taxon>Bacillati</taxon>
        <taxon>Bacillota</taxon>
        <taxon>Bacilli</taxon>
        <taxon>Lactobacillales</taxon>
        <taxon>Enterococcaceae</taxon>
        <taxon>Pilibacter</taxon>
    </lineage>
</organism>
<dbReference type="InterPro" id="IPR000182">
    <property type="entry name" value="GNAT_dom"/>
</dbReference>
<evidence type="ECO:0000259" key="1">
    <source>
        <dbReference type="PROSITE" id="PS51186"/>
    </source>
</evidence>
<dbReference type="Proteomes" id="UP000190328">
    <property type="component" value="Unassembled WGS sequence"/>
</dbReference>
<dbReference type="Pfam" id="PF00583">
    <property type="entry name" value="Acetyltransf_1"/>
    <property type="match status" value="1"/>
</dbReference>
<proteinExistence type="predicted"/>
<dbReference type="CDD" id="cd04301">
    <property type="entry name" value="NAT_SF"/>
    <property type="match status" value="1"/>
</dbReference>
<dbReference type="PROSITE" id="PS51186">
    <property type="entry name" value="GNAT"/>
    <property type="match status" value="1"/>
</dbReference>
<name>A0A1T4KQJ4_9ENTE</name>
<evidence type="ECO:0000313" key="3">
    <source>
        <dbReference type="Proteomes" id="UP000190328"/>
    </source>
</evidence>
<reference evidence="2 3" key="1">
    <citation type="submission" date="2017-02" db="EMBL/GenBank/DDBJ databases">
        <authorList>
            <person name="Peterson S.W."/>
        </authorList>
    </citation>
    <scope>NUCLEOTIDE SEQUENCE [LARGE SCALE GENOMIC DNA]</scope>
    <source>
        <strain evidence="2 3">ATCC BAA-1030</strain>
    </source>
</reference>
<keyword evidence="3" id="KW-1185">Reference proteome</keyword>
<sequence length="166" mass="19188">MLLHKIRHFLSEYKIEKITNDNFSKVFEIYSQNHDYFLLTQGSEATYEESIKDITALPPNCDLKQKQYFCLSQKNKIVAVVDVIESYPDPNTIWIGLLLIDKEQQGKNIGTKIVTGILSSAKLSGYKTVQLGVITNNLKALKFWEKQGFRSFRHHENIVVMAKELY</sequence>
<accession>A0A1T4KQJ4</accession>
<dbReference type="SUPFAM" id="SSF55729">
    <property type="entry name" value="Acyl-CoA N-acyltransferases (Nat)"/>
    <property type="match status" value="1"/>
</dbReference>
<dbReference type="InterPro" id="IPR016181">
    <property type="entry name" value="Acyl_CoA_acyltransferase"/>
</dbReference>
<dbReference type="EMBL" id="FUXI01000003">
    <property type="protein sequence ID" value="SJZ44618.1"/>
    <property type="molecule type" value="Genomic_DNA"/>
</dbReference>
<dbReference type="AlphaFoldDB" id="A0A1T4KQJ4"/>
<dbReference type="GO" id="GO:0016747">
    <property type="term" value="F:acyltransferase activity, transferring groups other than amino-acyl groups"/>
    <property type="evidence" value="ECO:0007669"/>
    <property type="project" value="InterPro"/>
</dbReference>
<feature type="domain" description="N-acetyltransferase" evidence="1">
    <location>
        <begin position="13"/>
        <end position="166"/>
    </location>
</feature>